<evidence type="ECO:0000256" key="4">
    <source>
        <dbReference type="ARBA" id="ARBA00022741"/>
    </source>
</evidence>
<evidence type="ECO:0000256" key="11">
    <source>
        <dbReference type="ARBA" id="ARBA00066743"/>
    </source>
</evidence>
<keyword evidence="4 14" id="KW-0547">Nucleotide-binding</keyword>
<keyword evidence="8 14" id="KW-0346">Stress response</keyword>
<evidence type="ECO:0000259" key="20">
    <source>
        <dbReference type="PROSITE" id="PS51786"/>
    </source>
</evidence>
<feature type="domain" description="Lon N-terminal" evidence="21">
    <location>
        <begin position="7"/>
        <end position="206"/>
    </location>
</feature>
<dbReference type="Gene3D" id="2.30.130.40">
    <property type="entry name" value="LON domain-like"/>
    <property type="match status" value="1"/>
</dbReference>
<evidence type="ECO:0000313" key="22">
    <source>
        <dbReference type="EMBL" id="MBK1784084.1"/>
    </source>
</evidence>
<evidence type="ECO:0000256" key="7">
    <source>
        <dbReference type="ARBA" id="ARBA00022840"/>
    </source>
</evidence>
<evidence type="ECO:0000256" key="15">
    <source>
        <dbReference type="PIRNR" id="PIRNR001174"/>
    </source>
</evidence>
<dbReference type="InterPro" id="IPR003593">
    <property type="entry name" value="AAA+_ATPase"/>
</dbReference>
<dbReference type="InterPro" id="IPR027065">
    <property type="entry name" value="Lon_Prtase"/>
</dbReference>
<dbReference type="GO" id="GO:0005524">
    <property type="term" value="F:ATP binding"/>
    <property type="evidence" value="ECO:0007669"/>
    <property type="project" value="UniProtKB-UniRule"/>
</dbReference>
<organism evidence="22 23">
    <name type="scientific">Prauserella cavernicola</name>
    <dbReference type="NCBI Taxonomy" id="2800127"/>
    <lineage>
        <taxon>Bacteria</taxon>
        <taxon>Bacillati</taxon>
        <taxon>Actinomycetota</taxon>
        <taxon>Actinomycetes</taxon>
        <taxon>Pseudonocardiales</taxon>
        <taxon>Pseudonocardiaceae</taxon>
        <taxon>Prauserella</taxon>
    </lineage>
</organism>
<evidence type="ECO:0000256" key="8">
    <source>
        <dbReference type="ARBA" id="ARBA00023016"/>
    </source>
</evidence>
<comment type="catalytic activity">
    <reaction evidence="9 14 15 18">
        <text>Hydrolysis of proteins in presence of ATP.</text>
        <dbReference type="EC" id="3.4.21.53"/>
    </reaction>
</comment>
<dbReference type="InterPro" id="IPR027543">
    <property type="entry name" value="Lon_bac"/>
</dbReference>
<dbReference type="PANTHER" id="PTHR10046">
    <property type="entry name" value="ATP DEPENDENT LON PROTEASE FAMILY MEMBER"/>
    <property type="match status" value="1"/>
</dbReference>
<evidence type="ECO:0000256" key="12">
    <source>
        <dbReference type="ARBA" id="ARBA00071934"/>
    </source>
</evidence>
<evidence type="ECO:0000256" key="17">
    <source>
        <dbReference type="PIRSR" id="PIRSR001174-2"/>
    </source>
</evidence>
<reference evidence="22" key="1">
    <citation type="submission" date="2020-12" db="EMBL/GenBank/DDBJ databases">
        <title>Prauserella sp. ASG 168, a novel actinomycete isolated from cave rock.</title>
        <authorList>
            <person name="Suriyachadkun C."/>
        </authorList>
    </citation>
    <scope>NUCLEOTIDE SEQUENCE</scope>
    <source>
        <strain evidence="22">ASG 168</strain>
    </source>
</reference>
<dbReference type="PROSITE" id="PS51786">
    <property type="entry name" value="LON_PROTEOLYTIC"/>
    <property type="match status" value="1"/>
</dbReference>
<dbReference type="AlphaFoldDB" id="A0A934QQY6"/>
<evidence type="ECO:0000256" key="9">
    <source>
        <dbReference type="ARBA" id="ARBA00050665"/>
    </source>
</evidence>
<comment type="similarity">
    <text evidence="14 15 18 19">Belongs to the peptidase S16 family.</text>
</comment>
<evidence type="ECO:0000256" key="18">
    <source>
        <dbReference type="PROSITE-ProRule" id="PRU01122"/>
    </source>
</evidence>
<dbReference type="HAMAP" id="MF_01973">
    <property type="entry name" value="lon_bact"/>
    <property type="match status" value="1"/>
</dbReference>
<protein>
    <recommendedName>
        <fullName evidence="12 14">Lon protease</fullName>
        <ecNumber evidence="11 14">3.4.21.53</ecNumber>
    </recommendedName>
    <alternativeName>
        <fullName evidence="13 14">ATP-dependent protease La</fullName>
    </alternativeName>
</protein>
<evidence type="ECO:0000256" key="1">
    <source>
        <dbReference type="ARBA" id="ARBA00004496"/>
    </source>
</evidence>
<dbReference type="EC" id="3.4.21.53" evidence="11 14"/>
<dbReference type="InterPro" id="IPR008268">
    <property type="entry name" value="Peptidase_S16_AS"/>
</dbReference>
<dbReference type="SMART" id="SM00382">
    <property type="entry name" value="AAA"/>
    <property type="match status" value="1"/>
</dbReference>
<dbReference type="Pfam" id="PF05362">
    <property type="entry name" value="Lon_C"/>
    <property type="match status" value="1"/>
</dbReference>
<dbReference type="InterPro" id="IPR014721">
    <property type="entry name" value="Ribsml_uS5_D2-typ_fold_subgr"/>
</dbReference>
<dbReference type="GO" id="GO:0004252">
    <property type="term" value="F:serine-type endopeptidase activity"/>
    <property type="evidence" value="ECO:0007669"/>
    <property type="project" value="UniProtKB-UniRule"/>
</dbReference>
<dbReference type="EMBL" id="JAENJH010000002">
    <property type="protein sequence ID" value="MBK1784084.1"/>
    <property type="molecule type" value="Genomic_DNA"/>
</dbReference>
<name>A0A934QQY6_9PSEU</name>
<dbReference type="GO" id="GO:0004176">
    <property type="term" value="F:ATP-dependent peptidase activity"/>
    <property type="evidence" value="ECO:0007669"/>
    <property type="project" value="UniProtKB-UniRule"/>
</dbReference>
<dbReference type="InterPro" id="IPR046336">
    <property type="entry name" value="Lon_prtase_N_sf"/>
</dbReference>
<evidence type="ECO:0000256" key="16">
    <source>
        <dbReference type="PIRSR" id="PIRSR001174-1"/>
    </source>
</evidence>
<evidence type="ECO:0000256" key="19">
    <source>
        <dbReference type="RuleBase" id="RU000591"/>
    </source>
</evidence>
<accession>A0A934QQY6</accession>
<dbReference type="Pfam" id="PF00004">
    <property type="entry name" value="AAA"/>
    <property type="match status" value="1"/>
</dbReference>
<feature type="active site" evidence="14 16">
    <location>
        <position position="742"/>
    </location>
</feature>
<comment type="induction">
    <text evidence="14">By heat shock.</text>
</comment>
<dbReference type="PRINTS" id="PR00830">
    <property type="entry name" value="ENDOLAPTASE"/>
</dbReference>
<keyword evidence="5 14" id="KW-0378">Hydrolase</keyword>
<evidence type="ECO:0000256" key="3">
    <source>
        <dbReference type="ARBA" id="ARBA00022670"/>
    </source>
</evidence>
<dbReference type="Pfam" id="PF02190">
    <property type="entry name" value="LON_substr_bdg"/>
    <property type="match status" value="1"/>
</dbReference>
<dbReference type="GO" id="GO:0043565">
    <property type="term" value="F:sequence-specific DNA binding"/>
    <property type="evidence" value="ECO:0007669"/>
    <property type="project" value="UniProtKB-UniRule"/>
</dbReference>
<dbReference type="PIRSF" id="PIRSF001174">
    <property type="entry name" value="Lon_proteas"/>
    <property type="match status" value="1"/>
</dbReference>
<dbReference type="PROSITE" id="PS51787">
    <property type="entry name" value="LON_N"/>
    <property type="match status" value="1"/>
</dbReference>
<comment type="caution">
    <text evidence="22">The sequence shown here is derived from an EMBL/GenBank/DDBJ whole genome shotgun (WGS) entry which is preliminary data.</text>
</comment>
<dbReference type="Gene3D" id="3.40.50.300">
    <property type="entry name" value="P-loop containing nucleotide triphosphate hydrolases"/>
    <property type="match status" value="1"/>
</dbReference>
<sequence length="802" mass="85504">MTQTQLLPVLPLDDDVVLPGMVVPFDLAEQDTRNAVESAQERAPGVASLPGIRSTGTGKAQVLIVPRIDGELAEIGTVATVERIGRVPGGSTAALVRGTRRALVGAQADGPGAGQWVHAEQAAELPTDEHTTELAAEFKSVVVSLLQQRGVWQMLDAVQQLDDPSAIADLAGNAPYLATEQKLELLRTLDVTARLEQALESGKAYLAELKVTDTIRKDVEQDVEKTQKEFLLRRQLDAIRKELGELDGSAEDDDYRARVESADLPEHVRKAALAEVDKLERTSEQSPEAGWIRTWLDTVLDIPWHSRTTDVHDIAGARAVLDADHAGLDDVKERIIEYLAVRQRRAEANAESTVGGRHGGAVLALAGPPGVGKTSLGESVAKAMGREFVRVALGGIRDEAEIRGHRRTYVGALPGRIVRAIKEAGSMNPVVLLDEVDKVGADYRGDPTAALLEVLDPEQNHTFRDHYLEVELDLSDVVFLATANALETIPGPLLDRMELVTLDGYTEHEKVTIGRDHLLPRELERAGLGGEDVAFTDTALSRIAAEYTREAGVRNLNRTLAKVLRKVATKVALDEVTLPLTIGEAELEGYLGRPRHVPESSLPAGEQRTAIPGVATGLAVTGAGGDVLYVEASLADAETGGTGLTLTGQLGDVMKESARIALSYLRSRGAELELPVGDLKERGVHVHVPAGAVPKDGPSAGVTMTTALASLLSGRLVRSDVAMTGEVSLTGRVLPIGGVKQKLLAAHRAGITTVVIPQRNEPDLDDVPGEILAQLDVHPVSSVREVLELALEPATAPLASAA</sequence>
<feature type="active site" evidence="14 16">
    <location>
        <position position="699"/>
    </location>
</feature>
<evidence type="ECO:0000256" key="14">
    <source>
        <dbReference type="HAMAP-Rule" id="MF_01973"/>
    </source>
</evidence>
<dbReference type="Pfam" id="PF22667">
    <property type="entry name" value="Lon_lid"/>
    <property type="match status" value="1"/>
</dbReference>
<dbReference type="InterPro" id="IPR003959">
    <property type="entry name" value="ATPase_AAA_core"/>
</dbReference>
<dbReference type="RefSeq" id="WP_200316065.1">
    <property type="nucleotide sequence ID" value="NZ_JAENJH010000002.1"/>
</dbReference>
<comment type="subcellular location">
    <subcellularLocation>
        <location evidence="1 14 15">Cytoplasm</location>
    </subcellularLocation>
</comment>
<dbReference type="CDD" id="cd19500">
    <property type="entry name" value="RecA-like_Lon"/>
    <property type="match status" value="1"/>
</dbReference>
<keyword evidence="7 14" id="KW-0067">ATP-binding</keyword>
<keyword evidence="2 14" id="KW-0963">Cytoplasm</keyword>
<dbReference type="InterPro" id="IPR054594">
    <property type="entry name" value="Lon_lid"/>
</dbReference>
<dbReference type="GO" id="GO:0034605">
    <property type="term" value="P:cellular response to heat"/>
    <property type="evidence" value="ECO:0007669"/>
    <property type="project" value="UniProtKB-UniRule"/>
</dbReference>
<keyword evidence="23" id="KW-1185">Reference proteome</keyword>
<evidence type="ECO:0000256" key="2">
    <source>
        <dbReference type="ARBA" id="ARBA00022490"/>
    </source>
</evidence>
<dbReference type="Gene3D" id="1.10.8.60">
    <property type="match status" value="1"/>
</dbReference>
<dbReference type="InterPro" id="IPR020568">
    <property type="entry name" value="Ribosomal_Su5_D2-typ_SF"/>
</dbReference>
<dbReference type="GO" id="GO:0016887">
    <property type="term" value="F:ATP hydrolysis activity"/>
    <property type="evidence" value="ECO:0007669"/>
    <property type="project" value="UniProtKB-UniRule"/>
</dbReference>
<dbReference type="SUPFAM" id="SSF88697">
    <property type="entry name" value="PUA domain-like"/>
    <property type="match status" value="1"/>
</dbReference>
<dbReference type="Gene3D" id="1.20.5.5270">
    <property type="match status" value="1"/>
</dbReference>
<keyword evidence="3 14" id="KW-0645">Protease</keyword>
<evidence type="ECO:0000256" key="6">
    <source>
        <dbReference type="ARBA" id="ARBA00022825"/>
    </source>
</evidence>
<feature type="binding site" evidence="14 17">
    <location>
        <begin position="367"/>
        <end position="374"/>
    </location>
    <ligand>
        <name>ATP</name>
        <dbReference type="ChEBI" id="CHEBI:30616"/>
    </ligand>
</feature>
<dbReference type="Gene3D" id="1.20.58.1480">
    <property type="match status" value="1"/>
</dbReference>
<gene>
    <name evidence="14 22" type="primary">lon</name>
    <name evidence="22" type="ORF">JHE00_07055</name>
</gene>
<dbReference type="NCBIfam" id="TIGR00763">
    <property type="entry name" value="lon"/>
    <property type="match status" value="1"/>
</dbReference>
<dbReference type="SMART" id="SM00464">
    <property type="entry name" value="LON"/>
    <property type="match status" value="1"/>
</dbReference>
<dbReference type="InterPro" id="IPR004815">
    <property type="entry name" value="Lon_bac/euk-typ"/>
</dbReference>
<dbReference type="Gene3D" id="3.30.230.10">
    <property type="match status" value="1"/>
</dbReference>
<evidence type="ECO:0000256" key="5">
    <source>
        <dbReference type="ARBA" id="ARBA00022801"/>
    </source>
</evidence>
<evidence type="ECO:0000256" key="10">
    <source>
        <dbReference type="ARBA" id="ARBA00053875"/>
    </source>
</evidence>
<proteinExistence type="evidence at transcript level"/>
<dbReference type="SUPFAM" id="SSF54211">
    <property type="entry name" value="Ribosomal protein S5 domain 2-like"/>
    <property type="match status" value="1"/>
</dbReference>
<evidence type="ECO:0000256" key="13">
    <source>
        <dbReference type="ARBA" id="ARBA00082722"/>
    </source>
</evidence>
<dbReference type="InterPro" id="IPR015947">
    <property type="entry name" value="PUA-like_sf"/>
</dbReference>
<dbReference type="SUPFAM" id="SSF52540">
    <property type="entry name" value="P-loop containing nucleoside triphosphate hydrolases"/>
    <property type="match status" value="1"/>
</dbReference>
<dbReference type="FunFam" id="3.40.50.300:FF:000021">
    <property type="entry name" value="Lon protease homolog"/>
    <property type="match status" value="1"/>
</dbReference>
<evidence type="ECO:0000313" key="23">
    <source>
        <dbReference type="Proteomes" id="UP000635245"/>
    </source>
</evidence>
<dbReference type="InterPro" id="IPR003111">
    <property type="entry name" value="Lon_prtase_N"/>
</dbReference>
<keyword evidence="6 14" id="KW-0720">Serine protease</keyword>
<dbReference type="InterPro" id="IPR027417">
    <property type="entry name" value="P-loop_NTPase"/>
</dbReference>
<evidence type="ECO:0000259" key="21">
    <source>
        <dbReference type="PROSITE" id="PS51787"/>
    </source>
</evidence>
<dbReference type="PROSITE" id="PS01046">
    <property type="entry name" value="LON_SER"/>
    <property type="match status" value="1"/>
</dbReference>
<dbReference type="Proteomes" id="UP000635245">
    <property type="component" value="Unassembled WGS sequence"/>
</dbReference>
<dbReference type="InterPro" id="IPR008269">
    <property type="entry name" value="Lon_proteolytic"/>
</dbReference>
<dbReference type="GO" id="GO:0005737">
    <property type="term" value="C:cytoplasm"/>
    <property type="evidence" value="ECO:0007669"/>
    <property type="project" value="UniProtKB-SubCell"/>
</dbReference>
<feature type="domain" description="Lon proteolytic" evidence="20">
    <location>
        <begin position="609"/>
        <end position="793"/>
    </location>
</feature>
<comment type="subunit">
    <text evidence="14 15">Homohexamer. Organized in a ring with a central cavity.</text>
</comment>
<dbReference type="GO" id="GO:0006515">
    <property type="term" value="P:protein quality control for misfolded or incompletely synthesized proteins"/>
    <property type="evidence" value="ECO:0007669"/>
    <property type="project" value="UniProtKB-UniRule"/>
</dbReference>
<comment type="function">
    <text evidence="10 14">ATP-dependent serine protease that mediates the selective degradation of mutant and abnormal proteins as well as certain short-lived regulatory proteins. Required for cellular homeostasis and for survival from DNA damage and developmental changes induced by stress. Degrades polypeptides processively to yield small peptide fragments that are 5 to 10 amino acids long. Binds to DNA in a double-stranded, site-specific manner.</text>
</comment>